<dbReference type="EMBL" id="SWFS01000331">
    <property type="protein sequence ID" value="KAA8909882.1"/>
    <property type="molecule type" value="Genomic_DNA"/>
</dbReference>
<keyword evidence="2" id="KW-1185">Reference proteome</keyword>
<gene>
    <name evidence="1" type="ORF">TRICI_004319</name>
</gene>
<dbReference type="OrthoDB" id="2351940at2759"/>
<dbReference type="AlphaFoldDB" id="A0A642V158"/>
<dbReference type="Proteomes" id="UP000761534">
    <property type="component" value="Unassembled WGS sequence"/>
</dbReference>
<sequence length="249" mass="28000">MVYCDGGEFSSVYPNSSMLQANDTVYCAKRRVCNVILRLEDAQSCVKDITITAPPRSGYTNPVEHVAVFFSMNDHQLIRRSEKFLSNSEIRELFDPPGEGDLHHDGKLLPLETRDYSKAFEEAVDAEDFCPVTYSSLIPRYHSMLTKPRSLDLDHSTIDPSSPPCKVYTPMCSSRYFPGSESLSPIVLGTIVNEKHARQLRASFETPLAAKYIVLRLTNTFQRHGKNVDIESVVIRGTSGCENQSMLIR</sequence>
<organism evidence="1 2">
    <name type="scientific">Trichomonascus ciferrii</name>
    <dbReference type="NCBI Taxonomy" id="44093"/>
    <lineage>
        <taxon>Eukaryota</taxon>
        <taxon>Fungi</taxon>
        <taxon>Dikarya</taxon>
        <taxon>Ascomycota</taxon>
        <taxon>Saccharomycotina</taxon>
        <taxon>Dipodascomycetes</taxon>
        <taxon>Dipodascales</taxon>
        <taxon>Trichomonascaceae</taxon>
        <taxon>Trichomonascus</taxon>
        <taxon>Trichomonascus ciferrii complex</taxon>
    </lineage>
</organism>
<evidence type="ECO:0000313" key="2">
    <source>
        <dbReference type="Proteomes" id="UP000761534"/>
    </source>
</evidence>
<comment type="caution">
    <text evidence="1">The sequence shown here is derived from an EMBL/GenBank/DDBJ whole genome shotgun (WGS) entry which is preliminary data.</text>
</comment>
<name>A0A642V158_9ASCO</name>
<dbReference type="VEuPathDB" id="FungiDB:TRICI_004319"/>
<accession>A0A642V158</accession>
<protein>
    <submittedName>
        <fullName evidence="1">Uncharacterized protein</fullName>
    </submittedName>
</protein>
<reference evidence="1" key="1">
    <citation type="journal article" date="2019" name="G3 (Bethesda)">
        <title>Genome Assemblies of Two Rare Opportunistic Yeast Pathogens: Diutina rugosa (syn. Candida rugosa) and Trichomonascus ciferrii (syn. Candida ciferrii).</title>
        <authorList>
            <person name="Mixao V."/>
            <person name="Saus E."/>
            <person name="Hansen A.P."/>
            <person name="Lass-Florl C."/>
            <person name="Gabaldon T."/>
        </authorList>
    </citation>
    <scope>NUCLEOTIDE SEQUENCE</scope>
    <source>
        <strain evidence="1">CBS 4856</strain>
    </source>
</reference>
<evidence type="ECO:0000313" key="1">
    <source>
        <dbReference type="EMBL" id="KAA8909882.1"/>
    </source>
</evidence>
<proteinExistence type="predicted"/>